<dbReference type="InterPro" id="IPR029058">
    <property type="entry name" value="AB_hydrolase_fold"/>
</dbReference>
<sequence length="615" mass="69097">MPAPSLNPDDPVVHHIGLNTTFHGLRHPASTSDAPIHQYRGIKYASVAARFRQSRLCTDLPDYVDCTQYGPICPQLQKKSLEEELFGIGHDVPQTIHEQNEFECLNLNITCPAGLTSRSRVPVMLWVHGGGDRGYGSSWIYDGGSIVRKSMLLRKPVMVVTFNFRIGFFGFAASPLIHSDNSEAGDVGVGNYGLRDQRRALEWLHRYIVEFGGDPTNITMFGEASGAADILYHMQSRANEHHPLFRRGIIQSAIIDHSVPNVVSAGWHVSRVMASLDVKTVDELRAVSADKLLKHSCGSMLRAVDDGHFFLPEWRNHLLPEDGASSDHYRHTLRPPSTTRDRSRSRPRKNVLHQSVMIGDTTSPSLVWSLPASLWTSEAVIRRINAICQSKLKATRLLEEYDISLETPDDEVVQRVLELIGDARIAWPTEVVAARARHRRAGTDSGVWRYVFDQEATGPARVSHKADLVYLFDTVPQTFASAPGINSSSVIDFCDSFDLSDDDDAHDLKYHSDDEDEDGMWLEPQVDEWSYTRVRDAMQERWIAFAHGEAPWRSDAVYVFGPEGEVGERSKHIFAGRRRHAVWQEALEPLGMDLVQKVGVELSRGPPMREGMMKY</sequence>
<comment type="caution">
    <text evidence="3">The sequence shown here is derived from an EMBL/GenBank/DDBJ whole genome shotgun (WGS) entry which is preliminary data.</text>
</comment>
<dbReference type="Proteomes" id="UP000613580">
    <property type="component" value="Unassembled WGS sequence"/>
</dbReference>
<gene>
    <name evidence="3" type="ORF">HMN09_00228800</name>
</gene>
<dbReference type="EMBL" id="JACAZE010000003">
    <property type="protein sequence ID" value="KAF7318930.1"/>
    <property type="molecule type" value="Genomic_DNA"/>
</dbReference>
<evidence type="ECO:0000256" key="1">
    <source>
        <dbReference type="SAM" id="MobiDB-lite"/>
    </source>
</evidence>
<evidence type="ECO:0000313" key="4">
    <source>
        <dbReference type="Proteomes" id="UP000613580"/>
    </source>
</evidence>
<feature type="domain" description="Carboxylesterase type B" evidence="2">
    <location>
        <begin position="23"/>
        <end position="475"/>
    </location>
</feature>
<dbReference type="Gene3D" id="3.40.50.1820">
    <property type="entry name" value="alpha/beta hydrolase"/>
    <property type="match status" value="1"/>
</dbReference>
<dbReference type="AlphaFoldDB" id="A0A8H6TJZ0"/>
<name>A0A8H6TJZ0_MYCCL</name>
<reference evidence="3" key="1">
    <citation type="submission" date="2020-05" db="EMBL/GenBank/DDBJ databases">
        <title>Mycena genomes resolve the evolution of fungal bioluminescence.</title>
        <authorList>
            <person name="Tsai I.J."/>
        </authorList>
    </citation>
    <scope>NUCLEOTIDE SEQUENCE</scope>
    <source>
        <strain evidence="3">110903Hualien_Pintung</strain>
    </source>
</reference>
<evidence type="ECO:0000259" key="2">
    <source>
        <dbReference type="Pfam" id="PF00135"/>
    </source>
</evidence>
<accession>A0A8H6TJZ0</accession>
<dbReference type="InterPro" id="IPR002018">
    <property type="entry name" value="CarbesteraseB"/>
</dbReference>
<evidence type="ECO:0000313" key="3">
    <source>
        <dbReference type="EMBL" id="KAF7318930.1"/>
    </source>
</evidence>
<organism evidence="3 4">
    <name type="scientific">Mycena chlorophos</name>
    <name type="common">Agaric fungus</name>
    <name type="synonym">Agaricus chlorophos</name>
    <dbReference type="NCBI Taxonomy" id="658473"/>
    <lineage>
        <taxon>Eukaryota</taxon>
        <taxon>Fungi</taxon>
        <taxon>Dikarya</taxon>
        <taxon>Basidiomycota</taxon>
        <taxon>Agaricomycotina</taxon>
        <taxon>Agaricomycetes</taxon>
        <taxon>Agaricomycetidae</taxon>
        <taxon>Agaricales</taxon>
        <taxon>Marasmiineae</taxon>
        <taxon>Mycenaceae</taxon>
        <taxon>Mycena</taxon>
    </lineage>
</organism>
<dbReference type="OrthoDB" id="3200163at2759"/>
<dbReference type="Pfam" id="PF00135">
    <property type="entry name" value="COesterase"/>
    <property type="match status" value="1"/>
</dbReference>
<keyword evidence="4" id="KW-1185">Reference proteome</keyword>
<feature type="region of interest" description="Disordered" evidence="1">
    <location>
        <begin position="325"/>
        <end position="349"/>
    </location>
</feature>
<dbReference type="SUPFAM" id="SSF53474">
    <property type="entry name" value="alpha/beta-Hydrolases"/>
    <property type="match status" value="1"/>
</dbReference>
<protein>
    <recommendedName>
        <fullName evidence="2">Carboxylesterase type B domain-containing protein</fullName>
    </recommendedName>
</protein>
<dbReference type="PANTHER" id="PTHR43142">
    <property type="entry name" value="CARBOXYLIC ESTER HYDROLASE"/>
    <property type="match status" value="1"/>
</dbReference>
<proteinExistence type="predicted"/>
<dbReference type="PANTHER" id="PTHR43142:SF5">
    <property type="entry name" value="CARBOXYLIC ESTER HYDROLASE"/>
    <property type="match status" value="1"/>
</dbReference>